<dbReference type="EMBL" id="JAPESX010000673">
    <property type="protein sequence ID" value="KAJ8120203.1"/>
    <property type="molecule type" value="Genomic_DNA"/>
</dbReference>
<comment type="caution">
    <text evidence="1">The sequence shown here is derived from an EMBL/GenBank/DDBJ whole genome shotgun (WGS) entry which is preliminary data.</text>
</comment>
<dbReference type="Proteomes" id="UP001153334">
    <property type="component" value="Unassembled WGS sequence"/>
</dbReference>
<gene>
    <name evidence="1" type="ORF">ONZ43_g3031</name>
</gene>
<name>A0ACC2IYJ4_9PEZI</name>
<proteinExistence type="predicted"/>
<sequence>MEDVILFGDNSRYSDPADAQAVGNNNETQSPINIISDHESHQDTALVNVQLIREIRILQQRLSELERQARPALDKETLEAEWNHAREELGPMEERKAWVEQMRQQKLEFVVDPYFDLKAQRNHGDLDHMLNLLKIRKTWEQKVDRILGVDQDDTESDWDAIDEETEREVVNSRIEIARRAFNLEKDDLMRDFRVREGTRKRRFHRAQLEREREAEKARANREAVSACEDQKKQDGVGELGDGETLIEAEQKRFEEIVPNALSQVHRVPWPRFQSLRALTEGSSSAIDVLIGEPPIEFNVMPYGWRRKTAMAAKERKAVPKLDAVSEQTPMPERIRINSRHLLQILSQLNQPPTFIPPSVLPSSSIVLLRPFRILAYYNESIRERYESLGNILKTELHHEDISTRHSATFTDHVSSSTVADNSAQGKSFGAESPSKGGIVEGSESQRKDTELNSKEKKLYVAESLVVFEHMGCLINFIDTDMEKRISHLKSSKCQKVFFSDLWYLFQPGDLVIGNDGKQAYRVLTMNSIGHRIIDPLRKYFKVALQKEEEEEEEASITIKCVHIDFDGKHLGPVSKVFRIPRFEHEMAVTSLKVYPLRFHPFKKQDRANDTTVPGTELKKHLVNRGRRFLKVTAVQQTTVQPMYYAGPALQTQDEIDSQVVIDFEAAFGVDDHVKQGWKPSLETLIRSEDSDKEEIGRQKCYADCCRSEDVCDDSYTEKKMNDEFMGSLLPKTREDIPSVVIIPRPLDTKGAEASLSEDDLAIISYRVFGYVLRNRKWAQLDLTYLSEVQPSRTKDEDVNSTGKGLIILLHGAPGVGKTTTAEGVAERFKKPLFQLTCGDLGTTAKEVESALETNFALASRWGCILLLDEADVFLAQRTKEDFKRNGLVAVFLRVLEYYAGILFLTTNRVGDFDEAFASRIHISLYYPELGREETLEVFKLNLQLMQDRFKRKHRKLITNETKIWVFVLDYWNQHPFDHWNGRQIRNACQTAVALAEFESLGENDISSISPDVHLQVSHFETVAKAYLAFSEHMKDIYGTHAARRAKEAGLRAMWVNEKGDLMGNIGPKEAGMLKQDRKSSNLATCILSRNHEGWDHNTPRAKIWMILIRRTITPNHLQQDHAEPTLKVAVISNPTT</sequence>
<evidence type="ECO:0000313" key="1">
    <source>
        <dbReference type="EMBL" id="KAJ8120203.1"/>
    </source>
</evidence>
<accession>A0ACC2IYJ4</accession>
<reference evidence="1" key="1">
    <citation type="submission" date="2022-11" db="EMBL/GenBank/DDBJ databases">
        <title>Genome Sequence of Nemania bipapillata.</title>
        <authorList>
            <person name="Buettner E."/>
        </authorList>
    </citation>
    <scope>NUCLEOTIDE SEQUENCE</scope>
    <source>
        <strain evidence="1">CP14</strain>
    </source>
</reference>
<protein>
    <submittedName>
        <fullName evidence="1">Uncharacterized protein</fullName>
    </submittedName>
</protein>
<evidence type="ECO:0000313" key="2">
    <source>
        <dbReference type="Proteomes" id="UP001153334"/>
    </source>
</evidence>
<keyword evidence="2" id="KW-1185">Reference proteome</keyword>
<organism evidence="1 2">
    <name type="scientific">Nemania bipapillata</name>
    <dbReference type="NCBI Taxonomy" id="110536"/>
    <lineage>
        <taxon>Eukaryota</taxon>
        <taxon>Fungi</taxon>
        <taxon>Dikarya</taxon>
        <taxon>Ascomycota</taxon>
        <taxon>Pezizomycotina</taxon>
        <taxon>Sordariomycetes</taxon>
        <taxon>Xylariomycetidae</taxon>
        <taxon>Xylariales</taxon>
        <taxon>Xylariaceae</taxon>
        <taxon>Nemania</taxon>
    </lineage>
</organism>